<dbReference type="RefSeq" id="WP_204071189.1">
    <property type="nucleotide sequence ID" value="NZ_BAABHI010000039.1"/>
</dbReference>
<dbReference type="InterPro" id="IPR011330">
    <property type="entry name" value="Glyco_hydro/deAcase_b/a-brl"/>
</dbReference>
<evidence type="ECO:0000256" key="4">
    <source>
        <dbReference type="SAM" id="Phobius"/>
    </source>
</evidence>
<dbReference type="EMBL" id="BOOP01000001">
    <property type="protein sequence ID" value="GII35479.1"/>
    <property type="molecule type" value="Genomic_DNA"/>
</dbReference>
<dbReference type="AlphaFoldDB" id="A0A8J3XCJ9"/>
<dbReference type="GO" id="GO:0016810">
    <property type="term" value="F:hydrolase activity, acting on carbon-nitrogen (but not peptide) bonds"/>
    <property type="evidence" value="ECO:0007669"/>
    <property type="project" value="InterPro"/>
</dbReference>
<dbReference type="SUPFAM" id="SSF88713">
    <property type="entry name" value="Glycoside hydrolase/deacetylase"/>
    <property type="match status" value="1"/>
</dbReference>
<dbReference type="PANTHER" id="PTHR34216:SF3">
    <property type="entry name" value="POLY-BETA-1,6-N-ACETYL-D-GLUCOSAMINE N-DEACETYLASE"/>
    <property type="match status" value="1"/>
</dbReference>
<dbReference type="Gene3D" id="3.20.20.370">
    <property type="entry name" value="Glycoside hydrolase/deacetylase"/>
    <property type="match status" value="1"/>
</dbReference>
<keyword evidence="4" id="KW-0472">Membrane</keyword>
<keyword evidence="6" id="KW-0119">Carbohydrate metabolism</keyword>
<evidence type="ECO:0000256" key="2">
    <source>
        <dbReference type="ARBA" id="ARBA00022729"/>
    </source>
</evidence>
<comment type="subcellular location">
    <subcellularLocation>
        <location evidence="1">Secreted</location>
    </subcellularLocation>
</comment>
<dbReference type="GO" id="GO:0016798">
    <property type="term" value="F:hydrolase activity, acting on glycosyl bonds"/>
    <property type="evidence" value="ECO:0007669"/>
    <property type="project" value="UniProtKB-KW"/>
</dbReference>
<keyword evidence="6" id="KW-0624">Polysaccharide degradation</keyword>
<dbReference type="GO" id="GO:0005576">
    <property type="term" value="C:extracellular region"/>
    <property type="evidence" value="ECO:0007669"/>
    <property type="project" value="UniProtKB-SubCell"/>
</dbReference>
<evidence type="ECO:0000256" key="1">
    <source>
        <dbReference type="ARBA" id="ARBA00004613"/>
    </source>
</evidence>
<dbReference type="PANTHER" id="PTHR34216">
    <property type="match status" value="1"/>
</dbReference>
<dbReference type="PROSITE" id="PS51677">
    <property type="entry name" value="NODB"/>
    <property type="match status" value="1"/>
</dbReference>
<keyword evidence="4" id="KW-1133">Transmembrane helix</keyword>
<dbReference type="Pfam" id="PF01522">
    <property type="entry name" value="Polysacc_deac_1"/>
    <property type="match status" value="1"/>
</dbReference>
<proteinExistence type="predicted"/>
<comment type="caution">
    <text evidence="6">The sequence shown here is derived from an EMBL/GenBank/DDBJ whole genome shotgun (WGS) entry which is preliminary data.</text>
</comment>
<name>A0A8J3XCJ9_9ACTN</name>
<feature type="domain" description="NodB homology" evidence="5">
    <location>
        <begin position="130"/>
        <end position="358"/>
    </location>
</feature>
<organism evidence="6 7">
    <name type="scientific">Planotetraspora phitsanulokensis</name>
    <dbReference type="NCBI Taxonomy" id="575192"/>
    <lineage>
        <taxon>Bacteria</taxon>
        <taxon>Bacillati</taxon>
        <taxon>Actinomycetota</taxon>
        <taxon>Actinomycetes</taxon>
        <taxon>Streptosporangiales</taxon>
        <taxon>Streptosporangiaceae</taxon>
        <taxon>Planotetraspora</taxon>
    </lineage>
</organism>
<keyword evidence="7" id="KW-1185">Reference proteome</keyword>
<reference evidence="6 7" key="1">
    <citation type="submission" date="2021-01" db="EMBL/GenBank/DDBJ databases">
        <title>Whole genome shotgun sequence of Planotetraspora phitsanulokensis NBRC 104273.</title>
        <authorList>
            <person name="Komaki H."/>
            <person name="Tamura T."/>
        </authorList>
    </citation>
    <scope>NUCLEOTIDE SEQUENCE [LARGE SCALE GENOMIC DNA]</scope>
    <source>
        <strain evidence="6 7">NBRC 104273</strain>
    </source>
</reference>
<keyword evidence="4" id="KW-0812">Transmembrane</keyword>
<feature type="transmembrane region" description="Helical" evidence="4">
    <location>
        <begin position="6"/>
        <end position="28"/>
    </location>
</feature>
<evidence type="ECO:0000313" key="6">
    <source>
        <dbReference type="EMBL" id="GII35479.1"/>
    </source>
</evidence>
<feature type="region of interest" description="Disordered" evidence="3">
    <location>
        <begin position="33"/>
        <end position="56"/>
    </location>
</feature>
<gene>
    <name evidence="6" type="ORF">Pph01_04820</name>
</gene>
<keyword evidence="6" id="KW-0378">Hydrolase</keyword>
<accession>A0A8J3XCJ9</accession>
<evidence type="ECO:0000313" key="7">
    <source>
        <dbReference type="Proteomes" id="UP000622547"/>
    </source>
</evidence>
<protein>
    <submittedName>
        <fullName evidence="6">Xylanase</fullName>
    </submittedName>
</protein>
<evidence type="ECO:0000256" key="3">
    <source>
        <dbReference type="SAM" id="MobiDB-lite"/>
    </source>
</evidence>
<dbReference type="Proteomes" id="UP000622547">
    <property type="component" value="Unassembled WGS sequence"/>
</dbReference>
<dbReference type="InterPro" id="IPR002509">
    <property type="entry name" value="NODB_dom"/>
</dbReference>
<dbReference type="InterPro" id="IPR051398">
    <property type="entry name" value="Polysacch_Deacetylase"/>
</dbReference>
<sequence>MTVRSVARAGVLANVAVVAVGLVVVALLPSSDHGAAPEGRTRITPAPSPSASRQAAQPAAAESARKVKANEAGMIPVIMYHRLMAKRRASIDRTPKQLRAELERLVREKYMPITAAELVSGKFNVPAGMHPVVLTFDDGSPSHFALDAHGNPKKNTAVEIIYEVAKKHPGFRPVATFWVNRNPFGIKDRAQEKRAVAWLVGHGFEVANHTYTHPDLHRLKAKKVSEQIVKQERLLKEIGVPSSSTFALPYGSAPKKRGVAREGAWDGTKYHFDGVFLASARPTVSPYAKGFDRNAIPRVQSNEKKTGCPVYCTQYWLDWLDKRPGERYTSDGDPAHIAVPKKLRGKITPSRAKNVIAY</sequence>
<keyword evidence="2" id="KW-0732">Signal</keyword>
<dbReference type="GO" id="GO:0045493">
    <property type="term" value="P:xylan catabolic process"/>
    <property type="evidence" value="ECO:0007669"/>
    <property type="project" value="UniProtKB-KW"/>
</dbReference>
<keyword evidence="6" id="KW-0326">Glycosidase</keyword>
<evidence type="ECO:0000259" key="5">
    <source>
        <dbReference type="PROSITE" id="PS51677"/>
    </source>
</evidence>
<keyword evidence="6" id="KW-0858">Xylan degradation</keyword>